<proteinExistence type="predicted"/>
<name>A0A645BZG6_9ZZZZ</name>
<comment type="caution">
    <text evidence="1">The sequence shown here is derived from an EMBL/GenBank/DDBJ whole genome shotgun (WGS) entry which is preliminary data.</text>
</comment>
<sequence>MAADASKGIATTSDQDIQRGVDWVTSQRAVILLTEEKIVCGKWIIPLDTISTARLLKINTLFGGGQVLKVQTTDKKNYQFGMQLNSEWVNQERLALVLEKGEVKHSTFSIVARLITVGFLIYWFYERFIAN</sequence>
<gene>
    <name evidence="1" type="ORF">SDC9_117871</name>
</gene>
<accession>A0A645BZG6</accession>
<dbReference type="EMBL" id="VSSQ01023778">
    <property type="protein sequence ID" value="MPM70910.1"/>
    <property type="molecule type" value="Genomic_DNA"/>
</dbReference>
<dbReference type="AlphaFoldDB" id="A0A645BZG6"/>
<evidence type="ECO:0000313" key="1">
    <source>
        <dbReference type="EMBL" id="MPM70910.1"/>
    </source>
</evidence>
<organism evidence="1">
    <name type="scientific">bioreactor metagenome</name>
    <dbReference type="NCBI Taxonomy" id="1076179"/>
    <lineage>
        <taxon>unclassified sequences</taxon>
        <taxon>metagenomes</taxon>
        <taxon>ecological metagenomes</taxon>
    </lineage>
</organism>
<reference evidence="1" key="1">
    <citation type="submission" date="2019-08" db="EMBL/GenBank/DDBJ databases">
        <authorList>
            <person name="Kucharzyk K."/>
            <person name="Murdoch R.W."/>
            <person name="Higgins S."/>
            <person name="Loffler F."/>
        </authorList>
    </citation>
    <scope>NUCLEOTIDE SEQUENCE</scope>
</reference>
<protein>
    <submittedName>
        <fullName evidence="1">Uncharacterized protein</fullName>
    </submittedName>
</protein>